<evidence type="ECO:0000256" key="1">
    <source>
        <dbReference type="SAM" id="SignalP"/>
    </source>
</evidence>
<keyword evidence="1" id="KW-0732">Signal</keyword>
<dbReference type="Proteomes" id="UP000557717">
    <property type="component" value="Unassembled WGS sequence"/>
</dbReference>
<organism evidence="3 4">
    <name type="scientific">Haloferula luteola</name>
    <dbReference type="NCBI Taxonomy" id="595692"/>
    <lineage>
        <taxon>Bacteria</taxon>
        <taxon>Pseudomonadati</taxon>
        <taxon>Verrucomicrobiota</taxon>
        <taxon>Verrucomicrobiia</taxon>
        <taxon>Verrucomicrobiales</taxon>
        <taxon>Verrucomicrobiaceae</taxon>
        <taxon>Haloferula</taxon>
    </lineage>
</organism>
<dbReference type="AlphaFoldDB" id="A0A840V7B8"/>
<dbReference type="GO" id="GO:0019867">
    <property type="term" value="C:outer membrane"/>
    <property type="evidence" value="ECO:0007669"/>
    <property type="project" value="InterPro"/>
</dbReference>
<name>A0A840V7B8_9BACT</name>
<dbReference type="InterPro" id="IPR011049">
    <property type="entry name" value="Serralysin-like_metalloprot_C"/>
</dbReference>
<evidence type="ECO:0000313" key="4">
    <source>
        <dbReference type="Proteomes" id="UP000557717"/>
    </source>
</evidence>
<keyword evidence="4" id="KW-1185">Reference proteome</keyword>
<reference evidence="3 4" key="1">
    <citation type="submission" date="2020-08" db="EMBL/GenBank/DDBJ databases">
        <title>Genomic Encyclopedia of Type Strains, Phase IV (KMG-IV): sequencing the most valuable type-strain genomes for metagenomic binning, comparative biology and taxonomic classification.</title>
        <authorList>
            <person name="Goeker M."/>
        </authorList>
    </citation>
    <scope>NUCLEOTIDE SEQUENCE [LARGE SCALE GENOMIC DNA]</scope>
    <source>
        <strain evidence="3 4">YC6886</strain>
    </source>
</reference>
<protein>
    <recommendedName>
        <fullName evidence="2">Trimeric autotransporter adhesin YadA-like head domain-containing protein</fullName>
    </recommendedName>
</protein>
<proteinExistence type="predicted"/>
<dbReference type="InterPro" id="IPR008640">
    <property type="entry name" value="Adhesin_Head_dom"/>
</dbReference>
<accession>A0A840V7B8</accession>
<feature type="domain" description="Trimeric autotransporter adhesin YadA-like head" evidence="2">
    <location>
        <begin position="172"/>
        <end position="198"/>
    </location>
</feature>
<evidence type="ECO:0000259" key="2">
    <source>
        <dbReference type="Pfam" id="PF05658"/>
    </source>
</evidence>
<dbReference type="Pfam" id="PF05658">
    <property type="entry name" value="YadA_head"/>
    <property type="match status" value="2"/>
</dbReference>
<feature type="domain" description="Trimeric autotransporter adhesin YadA-like head" evidence="2">
    <location>
        <begin position="279"/>
        <end position="303"/>
    </location>
</feature>
<dbReference type="EMBL" id="JACHFD010000038">
    <property type="protein sequence ID" value="MBB5353872.1"/>
    <property type="molecule type" value="Genomic_DNA"/>
</dbReference>
<dbReference type="SUPFAM" id="SSF101967">
    <property type="entry name" value="Adhesin YadA, collagen-binding domain"/>
    <property type="match status" value="1"/>
</dbReference>
<dbReference type="RefSeq" id="WP_184022345.1">
    <property type="nucleotide sequence ID" value="NZ_JACHFD010000038.1"/>
</dbReference>
<feature type="signal peptide" evidence="1">
    <location>
        <begin position="1"/>
        <end position="38"/>
    </location>
</feature>
<sequence length="410" mass="41334">MKHQRNALIVRLFHCNLCQASLGLVALGLVSFAGVAQANPVVIQDTGIPGKWAEIAYQAGSSGNPDVFEAWQTTQGAWVWWSGGENSVPVRYAMSVNENNTLSLFEDSSNNEVAIDFVPGDGSSVEPSILIGGSPVVTESELDGRDYLPRVAGTGATAGGSAYFALGDAASASGTRSLAIGDGAVADGTDSLALGAGSDVGEYGEGSVAFGGGIVNAAYSMAFGAGQSYGAYGLATTGGVVLNNSGTAIGGLDTDFGNWPGSVASGLGSASIGGIGSRADGFSSFASGFWTKAVASHSVALGSLNIADASSSTTTWVETDPLFELGNGNAPRASTEPSSASRSNAIATLKNGQTTLENKFWDSTAPKEIPANATEASGGTALVVKGHTRLMGNVVIDQPQGDILLGIFGE</sequence>
<dbReference type="Gene3D" id="2.150.10.10">
    <property type="entry name" value="Serralysin-like metalloprotease, C-terminal"/>
    <property type="match status" value="1"/>
</dbReference>
<evidence type="ECO:0000313" key="3">
    <source>
        <dbReference type="EMBL" id="MBB5353872.1"/>
    </source>
</evidence>
<comment type="caution">
    <text evidence="3">The sequence shown here is derived from an EMBL/GenBank/DDBJ whole genome shotgun (WGS) entry which is preliminary data.</text>
</comment>
<feature type="chain" id="PRO_5032473959" description="Trimeric autotransporter adhesin YadA-like head domain-containing protein" evidence="1">
    <location>
        <begin position="39"/>
        <end position="410"/>
    </location>
</feature>
<gene>
    <name evidence="3" type="ORF">HNR46_004136</name>
</gene>